<keyword evidence="4 10" id="KW-0240">DNA-directed RNA polymerase</keyword>
<evidence type="ECO:0000256" key="5">
    <source>
        <dbReference type="ARBA" id="ARBA00022679"/>
    </source>
</evidence>
<name>R1CG66_9FIRM</name>
<dbReference type="AlphaFoldDB" id="R1CG66"/>
<comment type="similarity">
    <text evidence="1 10">Belongs to the RNA polymerase subunit omega family.</text>
</comment>
<dbReference type="GO" id="GO:0006351">
    <property type="term" value="P:DNA-templated transcription"/>
    <property type="evidence" value="ECO:0007669"/>
    <property type="project" value="UniProtKB-UniRule"/>
</dbReference>
<dbReference type="PANTHER" id="PTHR34476">
    <property type="entry name" value="DNA-DIRECTED RNA POLYMERASE SUBUNIT OMEGA"/>
    <property type="match status" value="1"/>
</dbReference>
<evidence type="ECO:0000256" key="6">
    <source>
        <dbReference type="ARBA" id="ARBA00022695"/>
    </source>
</evidence>
<evidence type="ECO:0000256" key="4">
    <source>
        <dbReference type="ARBA" id="ARBA00022478"/>
    </source>
</evidence>
<dbReference type="OrthoDB" id="9815459at2"/>
<dbReference type="Proteomes" id="UP000013378">
    <property type="component" value="Unassembled WGS sequence"/>
</dbReference>
<comment type="caution">
    <text evidence="11">The sequence shown here is derived from an EMBL/GenBank/DDBJ whole genome shotgun (WGS) entry which is preliminary data.</text>
</comment>
<dbReference type="GO" id="GO:0003899">
    <property type="term" value="F:DNA-directed RNA polymerase activity"/>
    <property type="evidence" value="ECO:0007669"/>
    <property type="project" value="UniProtKB-UniRule"/>
</dbReference>
<dbReference type="eggNOG" id="COG1758">
    <property type="taxonomic scope" value="Bacteria"/>
</dbReference>
<organism evidence="11 12">
    <name type="scientific">Caldisalinibacter kiritimatiensis</name>
    <dbReference type="NCBI Taxonomy" id="1304284"/>
    <lineage>
        <taxon>Bacteria</taxon>
        <taxon>Bacillati</taxon>
        <taxon>Bacillota</taxon>
        <taxon>Tissierellia</taxon>
        <taxon>Tissierellales</taxon>
        <taxon>Thermohalobacteraceae</taxon>
        <taxon>Caldisalinibacter</taxon>
    </lineage>
</organism>
<proteinExistence type="inferred from homology"/>
<reference evidence="11 12" key="1">
    <citation type="journal article" date="2015" name="Geomicrobiol. J.">
        <title>Caldisalinibacter kiritimatiensis gen. nov., sp. nov., a moderately thermohalophilic thiosulfate-reducing bacterium from a hypersaline microbial mat.</title>
        <authorList>
            <person name="Ben Hania W."/>
            <person name="Joseph M."/>
            <person name="Fiebig A."/>
            <person name="Bunk B."/>
            <person name="Klenk H.-P."/>
            <person name="Fardeau M.-L."/>
            <person name="Spring S."/>
        </authorList>
    </citation>
    <scope>NUCLEOTIDE SEQUENCE [LARGE SCALE GENOMIC DNA]</scope>
    <source>
        <strain evidence="11 12">L21-TH-D2</strain>
    </source>
</reference>
<evidence type="ECO:0000256" key="3">
    <source>
        <dbReference type="ARBA" id="ARBA00013725"/>
    </source>
</evidence>
<evidence type="ECO:0000256" key="8">
    <source>
        <dbReference type="ARBA" id="ARBA00029924"/>
    </source>
</evidence>
<dbReference type="InterPro" id="IPR003716">
    <property type="entry name" value="DNA-dir_RNA_pol_omega"/>
</dbReference>
<dbReference type="GO" id="GO:0000428">
    <property type="term" value="C:DNA-directed RNA polymerase complex"/>
    <property type="evidence" value="ECO:0007669"/>
    <property type="project" value="UniProtKB-KW"/>
</dbReference>
<keyword evidence="5 10" id="KW-0808">Transferase</keyword>
<dbReference type="HAMAP" id="MF_00366">
    <property type="entry name" value="RNApol_bact_RpoZ"/>
    <property type="match status" value="1"/>
</dbReference>
<dbReference type="EC" id="2.7.7.6" evidence="2 10"/>
<dbReference type="GO" id="GO:0003677">
    <property type="term" value="F:DNA binding"/>
    <property type="evidence" value="ECO:0007669"/>
    <property type="project" value="UniProtKB-UniRule"/>
</dbReference>
<accession>R1CG66</accession>
<dbReference type="InterPro" id="IPR006110">
    <property type="entry name" value="Pol_omega/Rpo6/RPB6"/>
</dbReference>
<dbReference type="Gene3D" id="3.90.940.10">
    <property type="match status" value="1"/>
</dbReference>
<protein>
    <recommendedName>
        <fullName evidence="3 10">DNA-directed RNA polymerase subunit omega</fullName>
        <shortName evidence="10">RNAP omega subunit</shortName>
        <ecNumber evidence="2 10">2.7.7.6</ecNumber>
    </recommendedName>
    <alternativeName>
        <fullName evidence="10">RNA polymerase omega subunit</fullName>
    </alternativeName>
    <alternativeName>
        <fullName evidence="8 10">Transcriptase subunit omega</fullName>
    </alternativeName>
</protein>
<dbReference type="PANTHER" id="PTHR34476:SF1">
    <property type="entry name" value="DNA-DIRECTED RNA POLYMERASE SUBUNIT OMEGA"/>
    <property type="match status" value="1"/>
</dbReference>
<dbReference type="SUPFAM" id="SSF63562">
    <property type="entry name" value="RPB6/omega subunit-like"/>
    <property type="match status" value="1"/>
</dbReference>
<sequence>MLYPSINELLKKVDSRYTLVMMVSKRARQLVDGDKPLVDEEFNKTVTTAINEVAEDKIEYIKPEVKGLK</sequence>
<dbReference type="InterPro" id="IPR036161">
    <property type="entry name" value="RPB6/omega-like_sf"/>
</dbReference>
<comment type="catalytic activity">
    <reaction evidence="9 10">
        <text>RNA(n) + a ribonucleoside 5'-triphosphate = RNA(n+1) + diphosphate</text>
        <dbReference type="Rhea" id="RHEA:21248"/>
        <dbReference type="Rhea" id="RHEA-COMP:14527"/>
        <dbReference type="Rhea" id="RHEA-COMP:17342"/>
        <dbReference type="ChEBI" id="CHEBI:33019"/>
        <dbReference type="ChEBI" id="CHEBI:61557"/>
        <dbReference type="ChEBI" id="CHEBI:140395"/>
        <dbReference type="EC" id="2.7.7.6"/>
    </reaction>
</comment>
<dbReference type="RefSeq" id="WP_006308907.1">
    <property type="nucleotide sequence ID" value="NZ_ARZA01000066.1"/>
</dbReference>
<evidence type="ECO:0000313" key="12">
    <source>
        <dbReference type="Proteomes" id="UP000013378"/>
    </source>
</evidence>
<dbReference type="Pfam" id="PF01192">
    <property type="entry name" value="RNA_pol_Rpb6"/>
    <property type="match status" value="1"/>
</dbReference>
<evidence type="ECO:0000256" key="9">
    <source>
        <dbReference type="ARBA" id="ARBA00048552"/>
    </source>
</evidence>
<keyword evidence="6 10" id="KW-0548">Nucleotidyltransferase</keyword>
<evidence type="ECO:0000256" key="1">
    <source>
        <dbReference type="ARBA" id="ARBA00006711"/>
    </source>
</evidence>
<keyword evidence="7 10" id="KW-0804">Transcription</keyword>
<evidence type="ECO:0000256" key="10">
    <source>
        <dbReference type="HAMAP-Rule" id="MF_00366"/>
    </source>
</evidence>
<dbReference type="STRING" id="1304284.L21TH_0664"/>
<dbReference type="SMART" id="SM01409">
    <property type="entry name" value="RNA_pol_Rpb6"/>
    <property type="match status" value="1"/>
</dbReference>
<comment type="function">
    <text evidence="10">Promotes RNA polymerase assembly. Latches the N- and C-terminal regions of the beta' subunit thereby facilitating its interaction with the beta and alpha subunits.</text>
</comment>
<gene>
    <name evidence="10" type="primary">rpoZ</name>
    <name evidence="11" type="ORF">L21TH_0664</name>
</gene>
<dbReference type="PATRIC" id="fig|1304284.3.peg.653"/>
<dbReference type="NCBIfam" id="TIGR00690">
    <property type="entry name" value="rpoZ"/>
    <property type="match status" value="1"/>
</dbReference>
<evidence type="ECO:0000313" key="11">
    <source>
        <dbReference type="EMBL" id="EOD01310.1"/>
    </source>
</evidence>
<dbReference type="EMBL" id="ARZA01000066">
    <property type="protein sequence ID" value="EOD01310.1"/>
    <property type="molecule type" value="Genomic_DNA"/>
</dbReference>
<keyword evidence="12" id="KW-1185">Reference proteome</keyword>
<comment type="subunit">
    <text evidence="10">The RNAP catalytic core consists of 2 alpha, 1 beta, 1 beta' and 1 omega subunit. When a sigma factor is associated with the core the holoenzyme is formed, which can initiate transcription.</text>
</comment>
<evidence type="ECO:0000256" key="2">
    <source>
        <dbReference type="ARBA" id="ARBA00012418"/>
    </source>
</evidence>
<evidence type="ECO:0000256" key="7">
    <source>
        <dbReference type="ARBA" id="ARBA00023163"/>
    </source>
</evidence>